<dbReference type="EMBL" id="LXQA010217322">
    <property type="protein sequence ID" value="MCI34815.1"/>
    <property type="molecule type" value="Genomic_DNA"/>
</dbReference>
<reference evidence="1 2" key="1">
    <citation type="journal article" date="2018" name="Front. Plant Sci.">
        <title>Red Clover (Trifolium pratense) and Zigzag Clover (T. medium) - A Picture of Genomic Similarities and Differences.</title>
        <authorList>
            <person name="Dluhosova J."/>
            <person name="Istvanek J."/>
            <person name="Nedelnik J."/>
            <person name="Repkova J."/>
        </authorList>
    </citation>
    <scope>NUCLEOTIDE SEQUENCE [LARGE SCALE GENOMIC DNA]</scope>
    <source>
        <strain evidence="2">cv. 10/8</strain>
        <tissue evidence="1">Leaf</tissue>
    </source>
</reference>
<accession>A0A392RGU8</accession>
<keyword evidence="2" id="KW-1185">Reference proteome</keyword>
<evidence type="ECO:0000313" key="1">
    <source>
        <dbReference type="EMBL" id="MCI34815.1"/>
    </source>
</evidence>
<dbReference type="AlphaFoldDB" id="A0A392RGU8"/>
<name>A0A392RGU8_9FABA</name>
<feature type="non-terminal residue" evidence="1">
    <location>
        <position position="1"/>
    </location>
</feature>
<proteinExistence type="predicted"/>
<keyword evidence="1" id="KW-0418">Kinase</keyword>
<comment type="caution">
    <text evidence="1">The sequence shown here is derived from an EMBL/GenBank/DDBJ whole genome shotgun (WGS) entry which is preliminary data.</text>
</comment>
<feature type="non-terminal residue" evidence="1">
    <location>
        <position position="138"/>
    </location>
</feature>
<organism evidence="1 2">
    <name type="scientific">Trifolium medium</name>
    <dbReference type="NCBI Taxonomy" id="97028"/>
    <lineage>
        <taxon>Eukaryota</taxon>
        <taxon>Viridiplantae</taxon>
        <taxon>Streptophyta</taxon>
        <taxon>Embryophyta</taxon>
        <taxon>Tracheophyta</taxon>
        <taxon>Spermatophyta</taxon>
        <taxon>Magnoliopsida</taxon>
        <taxon>eudicotyledons</taxon>
        <taxon>Gunneridae</taxon>
        <taxon>Pentapetalae</taxon>
        <taxon>rosids</taxon>
        <taxon>fabids</taxon>
        <taxon>Fabales</taxon>
        <taxon>Fabaceae</taxon>
        <taxon>Papilionoideae</taxon>
        <taxon>50 kb inversion clade</taxon>
        <taxon>NPAAA clade</taxon>
        <taxon>Hologalegina</taxon>
        <taxon>IRL clade</taxon>
        <taxon>Trifolieae</taxon>
        <taxon>Trifolium</taxon>
    </lineage>
</organism>
<protein>
    <submittedName>
        <fullName evidence="1">Receptor-like kinase</fullName>
    </submittedName>
</protein>
<keyword evidence="1" id="KW-0675">Receptor</keyword>
<dbReference type="Proteomes" id="UP000265520">
    <property type="component" value="Unassembled WGS sequence"/>
</dbReference>
<sequence>TSTLHQKLKFVKNGKLVIIGGEQALLVSHLSSFSFISASDVDGTQFQGLSLDDKNTKKNGASISSLRDAQEVVQNGLSAGWGQVVTLPENKRREGLGFSPSAARAAKPDVVIKKIEDTFHSTGFIHPPSSEANAIIED</sequence>
<dbReference type="GO" id="GO:0016301">
    <property type="term" value="F:kinase activity"/>
    <property type="evidence" value="ECO:0007669"/>
    <property type="project" value="UniProtKB-KW"/>
</dbReference>
<keyword evidence="1" id="KW-0808">Transferase</keyword>
<evidence type="ECO:0000313" key="2">
    <source>
        <dbReference type="Proteomes" id="UP000265520"/>
    </source>
</evidence>